<evidence type="ECO:0000313" key="7">
    <source>
        <dbReference type="EMBL" id="RCS59240.1"/>
    </source>
</evidence>
<comment type="subunit">
    <text evidence="6">Heterooligomer composed of large and small subunits.</text>
</comment>
<name>A0A368L6D7_9BURK</name>
<evidence type="ECO:0000256" key="2">
    <source>
        <dbReference type="ARBA" id="ARBA00022490"/>
    </source>
</evidence>
<dbReference type="EMBL" id="QPGB01000001">
    <property type="protein sequence ID" value="RCS59240.1"/>
    <property type="molecule type" value="Genomic_DNA"/>
</dbReference>
<comment type="similarity">
    <text evidence="1 6">Belongs to the XseB family.</text>
</comment>
<accession>A0A368L6D7</accession>
<keyword evidence="3 6" id="KW-0540">Nuclease</keyword>
<dbReference type="NCBIfam" id="TIGR01280">
    <property type="entry name" value="xseB"/>
    <property type="match status" value="1"/>
</dbReference>
<comment type="subcellular location">
    <subcellularLocation>
        <location evidence="6">Cytoplasm</location>
    </subcellularLocation>
</comment>
<dbReference type="HAMAP" id="MF_00337">
    <property type="entry name" value="Exonuc_7_S"/>
    <property type="match status" value="1"/>
</dbReference>
<comment type="caution">
    <text evidence="7">The sequence shown here is derived from an EMBL/GenBank/DDBJ whole genome shotgun (WGS) entry which is preliminary data.</text>
</comment>
<dbReference type="AlphaFoldDB" id="A0A368L6D7"/>
<evidence type="ECO:0000313" key="8">
    <source>
        <dbReference type="Proteomes" id="UP000252357"/>
    </source>
</evidence>
<dbReference type="GO" id="GO:0006308">
    <property type="term" value="P:DNA catabolic process"/>
    <property type="evidence" value="ECO:0007669"/>
    <property type="project" value="UniProtKB-UniRule"/>
</dbReference>
<keyword evidence="4 6" id="KW-0378">Hydrolase</keyword>
<keyword evidence="2 6" id="KW-0963">Cytoplasm</keyword>
<keyword evidence="5 6" id="KW-0269">Exonuclease</keyword>
<dbReference type="Proteomes" id="UP000252357">
    <property type="component" value="Unassembled WGS sequence"/>
</dbReference>
<dbReference type="SUPFAM" id="SSF116842">
    <property type="entry name" value="XseB-like"/>
    <property type="match status" value="1"/>
</dbReference>
<protein>
    <recommendedName>
        <fullName evidence="6">Exodeoxyribonuclease 7 small subunit</fullName>
        <ecNumber evidence="6">3.1.11.6</ecNumber>
    </recommendedName>
    <alternativeName>
        <fullName evidence="6">Exodeoxyribonuclease VII small subunit</fullName>
        <shortName evidence="6">Exonuclease VII small subunit</shortName>
    </alternativeName>
</protein>
<dbReference type="PANTHER" id="PTHR34137:SF1">
    <property type="entry name" value="EXODEOXYRIBONUCLEASE 7 SMALL SUBUNIT"/>
    <property type="match status" value="1"/>
</dbReference>
<proteinExistence type="inferred from homology"/>
<evidence type="ECO:0000256" key="4">
    <source>
        <dbReference type="ARBA" id="ARBA00022801"/>
    </source>
</evidence>
<keyword evidence="8" id="KW-1185">Reference proteome</keyword>
<dbReference type="InterPro" id="IPR037004">
    <property type="entry name" value="Exonuc_VII_ssu_sf"/>
</dbReference>
<evidence type="ECO:0000256" key="1">
    <source>
        <dbReference type="ARBA" id="ARBA00009998"/>
    </source>
</evidence>
<dbReference type="GO" id="GO:0009318">
    <property type="term" value="C:exodeoxyribonuclease VII complex"/>
    <property type="evidence" value="ECO:0007669"/>
    <property type="project" value="UniProtKB-UniRule"/>
</dbReference>
<dbReference type="NCBIfam" id="NF002141">
    <property type="entry name" value="PRK00977.1-5"/>
    <property type="match status" value="1"/>
</dbReference>
<dbReference type="GO" id="GO:0008855">
    <property type="term" value="F:exodeoxyribonuclease VII activity"/>
    <property type="evidence" value="ECO:0007669"/>
    <property type="project" value="UniProtKB-UniRule"/>
</dbReference>
<dbReference type="RefSeq" id="WP_114401390.1">
    <property type="nucleotide sequence ID" value="NZ_QPGB01000001.1"/>
</dbReference>
<gene>
    <name evidence="6" type="primary">xseB</name>
    <name evidence="7" type="ORF">DU000_00355</name>
</gene>
<comment type="catalytic activity">
    <reaction evidence="6">
        <text>Exonucleolytic cleavage in either 5'- to 3'- or 3'- to 5'-direction to yield nucleoside 5'-phosphates.</text>
        <dbReference type="EC" id="3.1.11.6"/>
    </reaction>
</comment>
<organism evidence="7 8">
    <name type="scientific">Parvibium lacunae</name>
    <dbReference type="NCBI Taxonomy" id="1888893"/>
    <lineage>
        <taxon>Bacteria</taxon>
        <taxon>Pseudomonadati</taxon>
        <taxon>Pseudomonadota</taxon>
        <taxon>Betaproteobacteria</taxon>
        <taxon>Burkholderiales</taxon>
        <taxon>Alcaligenaceae</taxon>
        <taxon>Parvibium</taxon>
    </lineage>
</organism>
<dbReference type="InterPro" id="IPR003761">
    <property type="entry name" value="Exonuc_VII_S"/>
</dbReference>
<sequence>MGKPHTPAGQPSPASFEAAMQELEEITQRMESGSLSLDASLAAYKRGAYLLQYCQQALTVVEQEIQVLQESTLQTWRPEAQAPTEE</sequence>
<evidence type="ECO:0000256" key="3">
    <source>
        <dbReference type="ARBA" id="ARBA00022722"/>
    </source>
</evidence>
<dbReference type="EC" id="3.1.11.6" evidence="6"/>
<dbReference type="OrthoDB" id="287668at2"/>
<reference evidence="7 8" key="1">
    <citation type="journal article" date="2018" name="Int. J. Syst. Evol. Microbiol.">
        <title>Parvibium lacunae gen. nov., sp. nov., a new member of the family Alcaligenaceae isolated from a freshwater pond.</title>
        <authorList>
            <person name="Chen W.M."/>
            <person name="Xie P.B."/>
            <person name="Hsu M.Y."/>
            <person name="Sheu S.Y."/>
        </authorList>
    </citation>
    <scope>NUCLEOTIDE SEQUENCE [LARGE SCALE GENOMIC DNA]</scope>
    <source>
        <strain evidence="7 8">KMB9</strain>
    </source>
</reference>
<evidence type="ECO:0000256" key="5">
    <source>
        <dbReference type="ARBA" id="ARBA00022839"/>
    </source>
</evidence>
<dbReference type="PIRSF" id="PIRSF006488">
    <property type="entry name" value="Exonuc_VII_S"/>
    <property type="match status" value="1"/>
</dbReference>
<dbReference type="PANTHER" id="PTHR34137">
    <property type="entry name" value="EXODEOXYRIBONUCLEASE 7 SMALL SUBUNIT"/>
    <property type="match status" value="1"/>
</dbReference>
<comment type="function">
    <text evidence="6">Bidirectionally degrades single-stranded DNA into large acid-insoluble oligonucleotides, which are then degraded further into small acid-soluble oligonucleotides.</text>
</comment>
<dbReference type="GO" id="GO:0005829">
    <property type="term" value="C:cytosol"/>
    <property type="evidence" value="ECO:0007669"/>
    <property type="project" value="TreeGrafter"/>
</dbReference>
<dbReference type="Gene3D" id="1.10.287.1040">
    <property type="entry name" value="Exonuclease VII, small subunit"/>
    <property type="match status" value="1"/>
</dbReference>
<evidence type="ECO:0000256" key="6">
    <source>
        <dbReference type="HAMAP-Rule" id="MF_00337"/>
    </source>
</evidence>
<dbReference type="Pfam" id="PF02609">
    <property type="entry name" value="Exonuc_VII_S"/>
    <property type="match status" value="1"/>
</dbReference>